<proteinExistence type="predicted"/>
<gene>
    <name evidence="1" type="ORF">PanWU01x14_152590</name>
</gene>
<comment type="caution">
    <text evidence="1">The sequence shown here is derived from an EMBL/GenBank/DDBJ whole genome shotgun (WGS) entry which is preliminary data.</text>
</comment>
<evidence type="ECO:0000313" key="1">
    <source>
        <dbReference type="EMBL" id="PON60462.1"/>
    </source>
</evidence>
<dbReference type="Proteomes" id="UP000237105">
    <property type="component" value="Unassembled WGS sequence"/>
</dbReference>
<dbReference type="EMBL" id="JXTB01000130">
    <property type="protein sequence ID" value="PON60462.1"/>
    <property type="molecule type" value="Genomic_DNA"/>
</dbReference>
<evidence type="ECO:0000313" key="2">
    <source>
        <dbReference type="Proteomes" id="UP000237105"/>
    </source>
</evidence>
<sequence length="104" mass="11659">MDHNDTKCDVLTSCLTFSLGRIRVFIDRTFHNREEAVGVMANGEDNCILLLATFLFEASSSQEVKLQALQLGSSHYFDRNGRSADFFSDSKEQVSALQVHRSPS</sequence>
<accession>A0A2P5CHD2</accession>
<organism evidence="1 2">
    <name type="scientific">Parasponia andersonii</name>
    <name type="common">Sponia andersonii</name>
    <dbReference type="NCBI Taxonomy" id="3476"/>
    <lineage>
        <taxon>Eukaryota</taxon>
        <taxon>Viridiplantae</taxon>
        <taxon>Streptophyta</taxon>
        <taxon>Embryophyta</taxon>
        <taxon>Tracheophyta</taxon>
        <taxon>Spermatophyta</taxon>
        <taxon>Magnoliopsida</taxon>
        <taxon>eudicotyledons</taxon>
        <taxon>Gunneridae</taxon>
        <taxon>Pentapetalae</taxon>
        <taxon>rosids</taxon>
        <taxon>fabids</taxon>
        <taxon>Rosales</taxon>
        <taxon>Cannabaceae</taxon>
        <taxon>Parasponia</taxon>
    </lineage>
</organism>
<keyword evidence="2" id="KW-1185">Reference proteome</keyword>
<dbReference type="AlphaFoldDB" id="A0A2P5CHD2"/>
<reference evidence="2" key="1">
    <citation type="submission" date="2016-06" db="EMBL/GenBank/DDBJ databases">
        <title>Parallel loss of symbiosis genes in relatives of nitrogen-fixing non-legume Parasponia.</title>
        <authorList>
            <person name="Van Velzen R."/>
            <person name="Holmer R."/>
            <person name="Bu F."/>
            <person name="Rutten L."/>
            <person name="Van Zeijl A."/>
            <person name="Liu W."/>
            <person name="Santuari L."/>
            <person name="Cao Q."/>
            <person name="Sharma T."/>
            <person name="Shen D."/>
            <person name="Roswanjaya Y."/>
            <person name="Wardhani T."/>
            <person name="Kalhor M.S."/>
            <person name="Jansen J."/>
            <person name="Van den Hoogen J."/>
            <person name="Gungor B."/>
            <person name="Hartog M."/>
            <person name="Hontelez J."/>
            <person name="Verver J."/>
            <person name="Yang W.-C."/>
            <person name="Schijlen E."/>
            <person name="Repin R."/>
            <person name="Schilthuizen M."/>
            <person name="Schranz E."/>
            <person name="Heidstra R."/>
            <person name="Miyata K."/>
            <person name="Fedorova E."/>
            <person name="Kohlen W."/>
            <person name="Bisseling T."/>
            <person name="Smit S."/>
            <person name="Geurts R."/>
        </authorList>
    </citation>
    <scope>NUCLEOTIDE SEQUENCE [LARGE SCALE GENOMIC DNA]</scope>
    <source>
        <strain evidence="2">cv. WU1-14</strain>
    </source>
</reference>
<protein>
    <submittedName>
        <fullName evidence="1">Uncharacterized protein</fullName>
    </submittedName>
</protein>
<name>A0A2P5CHD2_PARAD</name>